<dbReference type="EMBL" id="MH908882">
    <property type="protein sequence ID" value="AYM52707.1"/>
    <property type="molecule type" value="Genomic_DNA"/>
</dbReference>
<proteinExistence type="predicted"/>
<keyword evidence="1" id="KW-0472">Membrane</keyword>
<organism evidence="2">
    <name type="scientific">Pseudenhygromyxa salsuginis</name>
    <dbReference type="NCBI Taxonomy" id="442868"/>
    <lineage>
        <taxon>Bacteria</taxon>
        <taxon>Pseudomonadati</taxon>
        <taxon>Myxococcota</taxon>
        <taxon>Polyangia</taxon>
        <taxon>Nannocystales</taxon>
        <taxon>Nannocystaceae</taxon>
        <taxon>Pseudenhygromyxa</taxon>
    </lineage>
</organism>
<dbReference type="AlphaFoldDB" id="A0A3S7UVE1"/>
<evidence type="ECO:0000313" key="2">
    <source>
        <dbReference type="EMBL" id="AYM52707.1"/>
    </source>
</evidence>
<reference evidence="2" key="1">
    <citation type="journal article" date="2018" name="J. Ind. Microbiol. Biotechnol.">
        <title>Genome mining reveals uncommon alkylpyrones as type III PKS products from myxobacteria.</title>
        <authorList>
            <person name="Hug J.J."/>
            <person name="Panter F."/>
            <person name="Krug D."/>
            <person name="Muller R."/>
        </authorList>
    </citation>
    <scope>NUCLEOTIDE SEQUENCE</scope>
    <source>
        <strain evidence="2">MNa10638</strain>
    </source>
</reference>
<feature type="transmembrane region" description="Helical" evidence="1">
    <location>
        <begin position="12"/>
        <end position="33"/>
    </location>
</feature>
<feature type="transmembrane region" description="Helical" evidence="1">
    <location>
        <begin position="39"/>
        <end position="66"/>
    </location>
</feature>
<keyword evidence="1" id="KW-1133">Transmembrane helix</keyword>
<sequence length="97" mass="10269">MTLISHWPLHAAAAVYALNLGVGLGAQLLQMHFGVFHHWLYALVFAAAILATLLCFHWALLVTLLALAAMPLTKPGKAAHPSVAGVGALGYLLAYLI</sequence>
<name>A0A3S7UVE1_9BACT</name>
<evidence type="ECO:0000256" key="1">
    <source>
        <dbReference type="SAM" id="Phobius"/>
    </source>
</evidence>
<protein>
    <submittedName>
        <fullName evidence="2">Uncharacterized protein</fullName>
    </submittedName>
</protein>
<keyword evidence="1" id="KW-0812">Transmembrane</keyword>
<accession>A0A3S7UVE1</accession>